<dbReference type="GO" id="GO:0005737">
    <property type="term" value="C:cytoplasm"/>
    <property type="evidence" value="ECO:0007669"/>
    <property type="project" value="InterPro"/>
</dbReference>
<proteinExistence type="inferred from homology"/>
<organism evidence="8">
    <name type="scientific">marine sediment metagenome</name>
    <dbReference type="NCBI Taxonomy" id="412755"/>
    <lineage>
        <taxon>unclassified sequences</taxon>
        <taxon>metagenomes</taxon>
        <taxon>ecological metagenomes</taxon>
    </lineage>
</organism>
<dbReference type="AlphaFoldDB" id="A0A0F9DUD5"/>
<sequence>MELNKYIDHSLLKPQASIKEFDKLLEEAVKYQFAAVCVSPHMATSCKAALQGEDVKVATVVSFPQGNLPFDLKLQEVQYFVDKGIDEIDFVMNYGDFIWKNFNSVTKEIIAIGDYCADNGAVSKCIVETCFLDLEGLGAIFTFIKDETRIDFIKTSTGFSDAGAQIVDIKFWNQLRGDSERPLIKAAGGIRTLEDALAMIEAGANRLGMSASVEVMEEYNARNQTFTGGEETA</sequence>
<keyword evidence="5" id="KW-0704">Schiff base</keyword>
<evidence type="ECO:0000256" key="6">
    <source>
        <dbReference type="ARBA" id="ARBA00032755"/>
    </source>
</evidence>
<dbReference type="GO" id="GO:0016052">
    <property type="term" value="P:carbohydrate catabolic process"/>
    <property type="evidence" value="ECO:0007669"/>
    <property type="project" value="TreeGrafter"/>
</dbReference>
<evidence type="ECO:0000256" key="1">
    <source>
        <dbReference type="ARBA" id="ARBA00010936"/>
    </source>
</evidence>
<comment type="similarity">
    <text evidence="1">Belongs to the DeoC/FbaB aldolase family. DeoC type 1 subfamily.</text>
</comment>
<keyword evidence="3" id="KW-0963">Cytoplasm</keyword>
<evidence type="ECO:0000256" key="4">
    <source>
        <dbReference type="ARBA" id="ARBA00023239"/>
    </source>
</evidence>
<dbReference type="EMBL" id="LAZR01030190">
    <property type="protein sequence ID" value="KKL57366.1"/>
    <property type="molecule type" value="Genomic_DNA"/>
</dbReference>
<gene>
    <name evidence="8" type="ORF">LCGC14_2236120</name>
</gene>
<dbReference type="PANTHER" id="PTHR10889">
    <property type="entry name" value="DEOXYRIBOSE-PHOSPHATE ALDOLASE"/>
    <property type="match status" value="1"/>
</dbReference>
<keyword evidence="4" id="KW-0456">Lyase</keyword>
<dbReference type="GO" id="GO:0009264">
    <property type="term" value="P:deoxyribonucleotide catabolic process"/>
    <property type="evidence" value="ECO:0007669"/>
    <property type="project" value="InterPro"/>
</dbReference>
<reference evidence="8" key="1">
    <citation type="journal article" date="2015" name="Nature">
        <title>Complex archaea that bridge the gap between prokaryotes and eukaryotes.</title>
        <authorList>
            <person name="Spang A."/>
            <person name="Saw J.H."/>
            <person name="Jorgensen S.L."/>
            <person name="Zaremba-Niedzwiedzka K."/>
            <person name="Martijn J."/>
            <person name="Lind A.E."/>
            <person name="van Eijk R."/>
            <person name="Schleper C."/>
            <person name="Guy L."/>
            <person name="Ettema T.J."/>
        </authorList>
    </citation>
    <scope>NUCLEOTIDE SEQUENCE</scope>
</reference>
<evidence type="ECO:0000256" key="3">
    <source>
        <dbReference type="ARBA" id="ARBA00022490"/>
    </source>
</evidence>
<dbReference type="CDD" id="cd00959">
    <property type="entry name" value="DeoC"/>
    <property type="match status" value="1"/>
</dbReference>
<accession>A0A0F9DUD5</accession>
<protein>
    <recommendedName>
        <fullName evidence="2">deoxyribose-phosphate aldolase</fullName>
        <ecNumber evidence="2">4.1.2.4</ecNumber>
    </recommendedName>
    <alternativeName>
        <fullName evidence="6">2-deoxy-D-ribose 5-phosphate aldolase</fullName>
    </alternativeName>
</protein>
<dbReference type="InterPro" id="IPR028581">
    <property type="entry name" value="DeoC_typeI"/>
</dbReference>
<evidence type="ECO:0000256" key="5">
    <source>
        <dbReference type="ARBA" id="ARBA00023270"/>
    </source>
</evidence>
<dbReference type="SUPFAM" id="SSF51569">
    <property type="entry name" value="Aldolase"/>
    <property type="match status" value="1"/>
</dbReference>
<dbReference type="PIRSF" id="PIRSF001357">
    <property type="entry name" value="DeoC"/>
    <property type="match status" value="1"/>
</dbReference>
<dbReference type="GO" id="GO:0004139">
    <property type="term" value="F:deoxyribose-phosphate aldolase activity"/>
    <property type="evidence" value="ECO:0007669"/>
    <property type="project" value="UniProtKB-EC"/>
</dbReference>
<name>A0A0F9DUD5_9ZZZZ</name>
<comment type="caution">
    <text evidence="8">The sequence shown here is derived from an EMBL/GenBank/DDBJ whole genome shotgun (WGS) entry which is preliminary data.</text>
</comment>
<dbReference type="NCBIfam" id="TIGR00126">
    <property type="entry name" value="deoC"/>
    <property type="match status" value="1"/>
</dbReference>
<evidence type="ECO:0000256" key="7">
    <source>
        <dbReference type="ARBA" id="ARBA00048791"/>
    </source>
</evidence>
<dbReference type="HAMAP" id="MF_00114">
    <property type="entry name" value="DeoC_type1"/>
    <property type="match status" value="1"/>
</dbReference>
<dbReference type="InterPro" id="IPR011343">
    <property type="entry name" value="DeoC"/>
</dbReference>
<evidence type="ECO:0000256" key="2">
    <source>
        <dbReference type="ARBA" id="ARBA00012515"/>
    </source>
</evidence>
<evidence type="ECO:0000313" key="8">
    <source>
        <dbReference type="EMBL" id="KKL57366.1"/>
    </source>
</evidence>
<dbReference type="Gene3D" id="3.20.20.70">
    <property type="entry name" value="Aldolase class I"/>
    <property type="match status" value="1"/>
</dbReference>
<dbReference type="EC" id="4.1.2.4" evidence="2"/>
<dbReference type="InterPro" id="IPR013785">
    <property type="entry name" value="Aldolase_TIM"/>
</dbReference>
<dbReference type="SMART" id="SM01133">
    <property type="entry name" value="DeoC"/>
    <property type="match status" value="1"/>
</dbReference>
<comment type="catalytic activity">
    <reaction evidence="7">
        <text>2-deoxy-D-ribose 5-phosphate = D-glyceraldehyde 3-phosphate + acetaldehyde</text>
        <dbReference type="Rhea" id="RHEA:12821"/>
        <dbReference type="ChEBI" id="CHEBI:15343"/>
        <dbReference type="ChEBI" id="CHEBI:59776"/>
        <dbReference type="ChEBI" id="CHEBI:62877"/>
        <dbReference type="EC" id="4.1.2.4"/>
    </reaction>
</comment>
<dbReference type="InterPro" id="IPR002915">
    <property type="entry name" value="DeoC/FbaB/LacD_aldolase"/>
</dbReference>
<dbReference type="PANTHER" id="PTHR10889:SF1">
    <property type="entry name" value="DEOXYRIBOSE-PHOSPHATE ALDOLASE"/>
    <property type="match status" value="1"/>
</dbReference>